<evidence type="ECO:0000256" key="8">
    <source>
        <dbReference type="SAM" id="Coils"/>
    </source>
</evidence>
<comment type="subcellular location">
    <subcellularLocation>
        <location evidence="1 7">Nucleus</location>
    </subcellularLocation>
</comment>
<evidence type="ECO:0000313" key="11">
    <source>
        <dbReference type="Proteomes" id="UP001521222"/>
    </source>
</evidence>
<keyword evidence="4 7" id="KW-0010">Activator</keyword>
<feature type="compositionally biased region" description="Polar residues" evidence="9">
    <location>
        <begin position="19"/>
        <end position="36"/>
    </location>
</feature>
<gene>
    <name evidence="7" type="primary">MED9</name>
    <name evidence="10" type="ORF">SLS59_008526</name>
</gene>
<comment type="subunit">
    <text evidence="7">Component of the Mediator complex.</text>
</comment>
<feature type="region of interest" description="Disordered" evidence="9">
    <location>
        <begin position="1"/>
        <end position="42"/>
    </location>
</feature>
<keyword evidence="5 7" id="KW-0804">Transcription</keyword>
<evidence type="ECO:0000313" key="10">
    <source>
        <dbReference type="EMBL" id="KAL1594975.1"/>
    </source>
</evidence>
<name>A0ABR3QS82_9PLEO</name>
<feature type="compositionally biased region" description="Low complexity" evidence="9">
    <location>
        <begin position="1"/>
        <end position="16"/>
    </location>
</feature>
<protein>
    <recommendedName>
        <fullName evidence="7">Mediator of RNA polymerase II transcription subunit 9</fullName>
    </recommendedName>
    <alternativeName>
        <fullName evidence="7">Mediator complex subunit 9</fullName>
    </alternativeName>
</protein>
<sequence>MSGAATPHAPASARASLPPTGSATPALQAPASTSQGLPPPTTFDILPDLHKLLKRLLDTSPSPALVQAGADGPLEIQHVATAATDIRLKIQRAQRAVMAVSEIDRTCEDQEEEIEDLEERIARLKASLRELGRSTDAADDGDQLLLTPIKKNVDVVKEYMRLAYSPKENKGRQTVQHLCHEDAYFIAPTTFPDCKSPQDYAESHSKVMACVNDLHIDSYDVIFAKGGHVCLRYSASGSHKGEPHNGIEATGNKAAWHAAAIFEVEDGKIKGWIKEWDKLHMWKQLGWMKGDEYA</sequence>
<comment type="similarity">
    <text evidence="2 7">Belongs to the Mediator complex subunit 9 family.</text>
</comment>
<keyword evidence="3 7" id="KW-0805">Transcription regulation</keyword>
<evidence type="ECO:0000256" key="5">
    <source>
        <dbReference type="ARBA" id="ARBA00023163"/>
    </source>
</evidence>
<dbReference type="InterPro" id="IPR032710">
    <property type="entry name" value="NTF2-like_dom_sf"/>
</dbReference>
<evidence type="ECO:0000256" key="9">
    <source>
        <dbReference type="SAM" id="MobiDB-lite"/>
    </source>
</evidence>
<dbReference type="Gene3D" id="3.10.450.50">
    <property type="match status" value="1"/>
</dbReference>
<keyword evidence="11" id="KW-1185">Reference proteome</keyword>
<dbReference type="Pfam" id="PF07366">
    <property type="entry name" value="SnoaL"/>
    <property type="match status" value="1"/>
</dbReference>
<dbReference type="InterPro" id="IPR009959">
    <property type="entry name" value="Cyclase_SnoaL-like"/>
</dbReference>
<evidence type="ECO:0000256" key="3">
    <source>
        <dbReference type="ARBA" id="ARBA00023015"/>
    </source>
</evidence>
<evidence type="ECO:0000256" key="4">
    <source>
        <dbReference type="ARBA" id="ARBA00023159"/>
    </source>
</evidence>
<comment type="caution">
    <text evidence="10">The sequence shown here is derived from an EMBL/GenBank/DDBJ whole genome shotgun (WGS) entry which is preliminary data.</text>
</comment>
<reference evidence="10 11" key="1">
    <citation type="submission" date="2024-02" db="EMBL/GenBank/DDBJ databases">
        <title>De novo assembly and annotation of 12 fungi associated with fruit tree decline syndrome in Ontario, Canada.</title>
        <authorList>
            <person name="Sulman M."/>
            <person name="Ellouze W."/>
            <person name="Ilyukhin E."/>
        </authorList>
    </citation>
    <scope>NUCLEOTIDE SEQUENCE [LARGE SCALE GENOMIC DNA]</scope>
    <source>
        <strain evidence="10 11">M97-236</strain>
    </source>
</reference>
<dbReference type="InterPro" id="IPR011425">
    <property type="entry name" value="Med9"/>
</dbReference>
<dbReference type="PANTHER" id="PTHR38436:SF1">
    <property type="entry name" value="ESTER CYCLASE"/>
    <property type="match status" value="1"/>
</dbReference>
<keyword evidence="6 7" id="KW-0539">Nucleus</keyword>
<comment type="function">
    <text evidence="7">Component of the Mediator complex, a coactivator involved in the regulated transcription of nearly all RNA polymerase II-dependent genes. Mediator functions as a bridge to convey information from gene-specific regulatory proteins to the basal RNA polymerase II transcription machinery. Mediator is recruited to promoters by direct interactions with regulatory proteins and serves as a scaffold for the assembly of a functional preinitiation complex with RNA polymerase II and the general transcription factors.</text>
</comment>
<proteinExistence type="inferred from homology"/>
<organism evidence="10 11">
    <name type="scientific">Nothophoma quercina</name>
    <dbReference type="NCBI Taxonomy" id="749835"/>
    <lineage>
        <taxon>Eukaryota</taxon>
        <taxon>Fungi</taxon>
        <taxon>Dikarya</taxon>
        <taxon>Ascomycota</taxon>
        <taxon>Pezizomycotina</taxon>
        <taxon>Dothideomycetes</taxon>
        <taxon>Pleosporomycetidae</taxon>
        <taxon>Pleosporales</taxon>
        <taxon>Pleosporineae</taxon>
        <taxon>Didymellaceae</taxon>
        <taxon>Nothophoma</taxon>
    </lineage>
</organism>
<dbReference type="PANTHER" id="PTHR38436">
    <property type="entry name" value="POLYKETIDE CYCLASE SNOAL-LIKE DOMAIN"/>
    <property type="match status" value="1"/>
</dbReference>
<dbReference type="EMBL" id="JAKIXB020000033">
    <property type="protein sequence ID" value="KAL1594975.1"/>
    <property type="molecule type" value="Genomic_DNA"/>
</dbReference>
<feature type="coiled-coil region" evidence="8">
    <location>
        <begin position="100"/>
        <end position="134"/>
    </location>
</feature>
<accession>A0ABR3QS82</accession>
<dbReference type="Proteomes" id="UP001521222">
    <property type="component" value="Unassembled WGS sequence"/>
</dbReference>
<dbReference type="SUPFAM" id="SSF54427">
    <property type="entry name" value="NTF2-like"/>
    <property type="match status" value="1"/>
</dbReference>
<dbReference type="Pfam" id="PF07544">
    <property type="entry name" value="Med9"/>
    <property type="match status" value="1"/>
</dbReference>
<keyword evidence="8" id="KW-0175">Coiled coil</keyword>
<evidence type="ECO:0000256" key="2">
    <source>
        <dbReference type="ARBA" id="ARBA00008089"/>
    </source>
</evidence>
<evidence type="ECO:0000256" key="7">
    <source>
        <dbReference type="RuleBase" id="RU364145"/>
    </source>
</evidence>
<evidence type="ECO:0000256" key="1">
    <source>
        <dbReference type="ARBA" id="ARBA00004123"/>
    </source>
</evidence>
<evidence type="ECO:0000256" key="6">
    <source>
        <dbReference type="ARBA" id="ARBA00023242"/>
    </source>
</evidence>